<dbReference type="eggNOG" id="COG0664">
    <property type="taxonomic scope" value="Bacteria"/>
</dbReference>
<dbReference type="InterPro" id="IPR036390">
    <property type="entry name" value="WH_DNA-bd_sf"/>
</dbReference>
<dbReference type="Gene3D" id="1.10.10.10">
    <property type="entry name" value="Winged helix-like DNA-binding domain superfamily/Winged helix DNA-binding domain"/>
    <property type="match status" value="1"/>
</dbReference>
<evidence type="ECO:0000313" key="5">
    <source>
        <dbReference type="EMBL" id="KFI30316.1"/>
    </source>
</evidence>
<dbReference type="InterPro" id="IPR014710">
    <property type="entry name" value="RmlC-like_jellyroll"/>
</dbReference>
<sequence length="242" mass="26934">MTTPCSACPLRRRPAFLPMSSEELRFMERFKRGEMIVSPGTPLFSEGEQSRNMYTVFSGMGLKFKSLEDGRRQVLNFIFPGDFVGLQNAISAGMQFGIEATTPMTLCVFDRSRLGELFTNQPTRAYSLTWISAAEEYFLGDALATIGQRDARERLAWAMARIFGRLTALGLAEGQTVPFPYRQQDLADAVGLSLVHTNKMLARLRLDGLADWAGGRLTVPDVKRLGDAAMTDELIPPPRPIF</sequence>
<accession>A0A086Y7R6</accession>
<dbReference type="SUPFAM" id="SSF46785">
    <property type="entry name" value="Winged helix' DNA-binding domain"/>
    <property type="match status" value="1"/>
</dbReference>
<dbReference type="EMBL" id="JGYG01000003">
    <property type="protein sequence ID" value="KFI30316.1"/>
    <property type="molecule type" value="Genomic_DNA"/>
</dbReference>
<dbReference type="InterPro" id="IPR036388">
    <property type="entry name" value="WH-like_DNA-bd_sf"/>
</dbReference>
<proteinExistence type="predicted"/>
<comment type="caution">
    <text evidence="5">The sequence shown here is derived from an EMBL/GenBank/DDBJ whole genome shotgun (WGS) entry which is preliminary data.</text>
</comment>
<dbReference type="GO" id="GO:0003677">
    <property type="term" value="F:DNA binding"/>
    <property type="evidence" value="ECO:0007669"/>
    <property type="project" value="UniProtKB-KW"/>
</dbReference>
<feature type="domain" description="HTH crp-type" evidence="4">
    <location>
        <begin position="149"/>
        <end position="223"/>
    </location>
</feature>
<keyword evidence="2" id="KW-0238">DNA-binding</keyword>
<dbReference type="InterPro" id="IPR018490">
    <property type="entry name" value="cNMP-bd_dom_sf"/>
</dbReference>
<keyword evidence="6" id="KW-1185">Reference proteome</keyword>
<name>A0A086Y7R6_9RHOB</name>
<gene>
    <name evidence="5" type="ORF">CN97_12025</name>
</gene>
<evidence type="ECO:0000256" key="3">
    <source>
        <dbReference type="ARBA" id="ARBA00023163"/>
    </source>
</evidence>
<dbReference type="GO" id="GO:0006355">
    <property type="term" value="P:regulation of DNA-templated transcription"/>
    <property type="evidence" value="ECO:0007669"/>
    <property type="project" value="InterPro"/>
</dbReference>
<dbReference type="Gene3D" id="2.60.120.10">
    <property type="entry name" value="Jelly Rolls"/>
    <property type="match status" value="1"/>
</dbReference>
<evidence type="ECO:0000256" key="1">
    <source>
        <dbReference type="ARBA" id="ARBA00023015"/>
    </source>
</evidence>
<dbReference type="Pfam" id="PF13545">
    <property type="entry name" value="HTH_Crp_2"/>
    <property type="match status" value="1"/>
</dbReference>
<protein>
    <submittedName>
        <fullName evidence="5">Crp/Fnr family transcriptional regulator</fullName>
    </submittedName>
</protein>
<keyword evidence="1" id="KW-0805">Transcription regulation</keyword>
<dbReference type="SUPFAM" id="SSF51206">
    <property type="entry name" value="cAMP-binding domain-like"/>
    <property type="match status" value="1"/>
</dbReference>
<dbReference type="Proteomes" id="UP000028826">
    <property type="component" value="Unassembled WGS sequence"/>
</dbReference>
<evidence type="ECO:0000313" key="6">
    <source>
        <dbReference type="Proteomes" id="UP000028826"/>
    </source>
</evidence>
<dbReference type="PROSITE" id="PS51063">
    <property type="entry name" value="HTH_CRP_2"/>
    <property type="match status" value="1"/>
</dbReference>
<evidence type="ECO:0000256" key="2">
    <source>
        <dbReference type="ARBA" id="ARBA00023125"/>
    </source>
</evidence>
<dbReference type="Pfam" id="PF00027">
    <property type="entry name" value="cNMP_binding"/>
    <property type="match status" value="1"/>
</dbReference>
<organism evidence="5 6">
    <name type="scientific">Haematobacter massiliensis</name>
    <dbReference type="NCBI Taxonomy" id="195105"/>
    <lineage>
        <taxon>Bacteria</taxon>
        <taxon>Pseudomonadati</taxon>
        <taxon>Pseudomonadota</taxon>
        <taxon>Alphaproteobacteria</taxon>
        <taxon>Rhodobacterales</taxon>
        <taxon>Paracoccaceae</taxon>
        <taxon>Haematobacter</taxon>
    </lineage>
</organism>
<dbReference type="AlphaFoldDB" id="A0A086Y7R6"/>
<keyword evidence="3" id="KW-0804">Transcription</keyword>
<evidence type="ECO:0000259" key="4">
    <source>
        <dbReference type="PROSITE" id="PS51063"/>
    </source>
</evidence>
<dbReference type="CDD" id="cd00038">
    <property type="entry name" value="CAP_ED"/>
    <property type="match status" value="1"/>
</dbReference>
<dbReference type="InterPro" id="IPR012318">
    <property type="entry name" value="HTH_CRP"/>
</dbReference>
<reference evidence="5 6" key="1">
    <citation type="submission" date="2014-03" db="EMBL/GenBank/DDBJ databases">
        <title>Genome of Haematobacter massiliensis CCUG 47968.</title>
        <authorList>
            <person name="Wang D."/>
            <person name="Wang G."/>
        </authorList>
    </citation>
    <scope>NUCLEOTIDE SEQUENCE [LARGE SCALE GENOMIC DNA]</scope>
    <source>
        <strain evidence="5 6">CCUG 47968</strain>
    </source>
</reference>
<dbReference type="STRING" id="195105.CN97_12025"/>
<dbReference type="InterPro" id="IPR000595">
    <property type="entry name" value="cNMP-bd_dom"/>
</dbReference>